<feature type="region of interest" description="Disordered" evidence="2">
    <location>
        <begin position="18"/>
        <end position="113"/>
    </location>
</feature>
<feature type="region of interest" description="Disordered" evidence="2">
    <location>
        <begin position="434"/>
        <end position="470"/>
    </location>
</feature>
<gene>
    <name evidence="3" type="ORF">TGDOM2_211360</name>
</gene>
<accession>A0A086JES0</accession>
<organism evidence="3 4">
    <name type="scientific">Toxoplasma gondii GAB2-2007-GAL-DOM2</name>
    <dbReference type="NCBI Taxonomy" id="1130820"/>
    <lineage>
        <taxon>Eukaryota</taxon>
        <taxon>Sar</taxon>
        <taxon>Alveolata</taxon>
        <taxon>Apicomplexa</taxon>
        <taxon>Conoidasida</taxon>
        <taxon>Coccidia</taxon>
        <taxon>Eucoccidiorida</taxon>
        <taxon>Eimeriorina</taxon>
        <taxon>Sarcocystidae</taxon>
        <taxon>Toxoplasma</taxon>
    </lineage>
</organism>
<dbReference type="EMBL" id="AHZU02001606">
    <property type="protein sequence ID" value="KFG30638.1"/>
    <property type="molecule type" value="Genomic_DNA"/>
</dbReference>
<feature type="compositionally biased region" description="Polar residues" evidence="2">
    <location>
        <begin position="261"/>
        <end position="272"/>
    </location>
</feature>
<dbReference type="VEuPathDB" id="ToxoDB:TGDOM2_211360"/>
<evidence type="ECO:0000313" key="4">
    <source>
        <dbReference type="Proteomes" id="UP000028837"/>
    </source>
</evidence>
<feature type="compositionally biased region" description="Polar residues" evidence="2">
    <location>
        <begin position="452"/>
        <end position="462"/>
    </location>
</feature>
<feature type="compositionally biased region" description="Basic and acidic residues" evidence="2">
    <location>
        <begin position="25"/>
        <end position="48"/>
    </location>
</feature>
<protein>
    <submittedName>
        <fullName evidence="3">Uncharacterized protein</fullName>
    </submittedName>
</protein>
<evidence type="ECO:0000313" key="3">
    <source>
        <dbReference type="EMBL" id="KFG30638.1"/>
    </source>
</evidence>
<evidence type="ECO:0000256" key="1">
    <source>
        <dbReference type="SAM" id="Coils"/>
    </source>
</evidence>
<feature type="compositionally biased region" description="Polar residues" evidence="2">
    <location>
        <begin position="77"/>
        <end position="98"/>
    </location>
</feature>
<sequence>MLAEVQLGRQSTIKEQHNVVGTLTQDEKSGKKVGDKRRATGLEGKFRNPVDQATDSDVARQSKRNPSLSSEKPRQLQGFSMTEKQAAEQQFTSGDGQSHQGGIGTQPKGGQKRIQGKLKIEGFQKHKWINPSPKLPLTDSRRSALHERQREVVAVASGIETATKEALEKLLGRAKDQQASLGEEWRRYEELEHRRLLLLSSRGRNKGQEETHRDSLREAKTEFRRGLASLQQTVDTLQKQLASLSVGRLVPRHVLLGATDSPGSRSDQQSLEEWQGRARTTEEGVAGHSEGVKHDRKKGSSSVHDLAFGNPTELVVLATHVQELLEQQQRLTAFLESLVSLQSHRLIQQQGSLEFELRHLQGKNATVSVRTSKIKKSRPERVQWRTYRYKKYGAGSRAIEHRMTASVFASVMEGSDSLGERLGVNTHFHQIPVQPPTKEYPVSKTKKPPQALQGNSPFSPTVENRERPKGKRKVVGGFEVFDDPEETVVTALQRLLYPAYSRSFIDSLVPGSAGRRTQGIGGLAEATAHGRMEWLTDSTVFADRKLNEILEEKMRKRSIHFPLFTNSLRLALSGQNHPRDSAKGGLENDGPAVLDAVRYAENAAALSAFYDQVEREGAEEAKKKPDVGTLQDIVFQYSFDNVPLEHKRALWKEYLQVQLEDRGHEIVLPEEPPQAQLDDETSRDGNVFSSERKTAEYAARAVDNSPFLHQPLVALADEMNKRDKDAGGQGERHPLLMSNIRFLDLLADSLTMEADTRDGSSDAALKWEIPTLDTREFQAHDKVGGDSGNVFTHLSDGSVSKETLEDLLLPRVGFDRGNGALLGVDSWEFEDSLESDDSDWFQDNDHAHDDSFAWPWDLDFIVI</sequence>
<comment type="caution">
    <text evidence="3">The sequence shown here is derived from an EMBL/GenBank/DDBJ whole genome shotgun (WGS) entry which is preliminary data.</text>
</comment>
<dbReference type="Proteomes" id="UP000028837">
    <property type="component" value="Unassembled WGS sequence"/>
</dbReference>
<dbReference type="OrthoDB" id="330571at2759"/>
<feature type="coiled-coil region" evidence="1">
    <location>
        <begin position="220"/>
        <end position="247"/>
    </location>
</feature>
<evidence type="ECO:0000256" key="2">
    <source>
        <dbReference type="SAM" id="MobiDB-lite"/>
    </source>
</evidence>
<keyword evidence="1" id="KW-0175">Coiled coil</keyword>
<reference evidence="3 4" key="1">
    <citation type="submission" date="2014-02" db="EMBL/GenBank/DDBJ databases">
        <authorList>
            <person name="Sibley D."/>
            <person name="Venepally P."/>
            <person name="Karamycheva S."/>
            <person name="Hadjithomas M."/>
            <person name="Khan A."/>
            <person name="Brunk B."/>
            <person name="Roos D."/>
            <person name="Caler E."/>
            <person name="Lorenzi H."/>
        </authorList>
    </citation>
    <scope>NUCLEOTIDE SEQUENCE [LARGE SCALE GENOMIC DNA]</scope>
    <source>
        <strain evidence="3 4">GAB2-2007-GAL-DOM2</strain>
    </source>
</reference>
<dbReference type="AlphaFoldDB" id="A0A086JES0"/>
<name>A0A086JES0_TOXGO</name>
<feature type="region of interest" description="Disordered" evidence="2">
    <location>
        <begin position="257"/>
        <end position="302"/>
    </location>
</feature>
<proteinExistence type="predicted"/>